<organism evidence="1 2">
    <name type="scientific">Colletotrichum gloeosporioides</name>
    <name type="common">Anthracnose fungus</name>
    <name type="synonym">Glomerella cingulata</name>
    <dbReference type="NCBI Taxonomy" id="474922"/>
    <lineage>
        <taxon>Eukaryota</taxon>
        <taxon>Fungi</taxon>
        <taxon>Dikarya</taxon>
        <taxon>Ascomycota</taxon>
        <taxon>Pezizomycotina</taxon>
        <taxon>Sordariomycetes</taxon>
        <taxon>Hypocreomycetidae</taxon>
        <taxon>Glomerellales</taxon>
        <taxon>Glomerellaceae</taxon>
        <taxon>Colletotrichum</taxon>
        <taxon>Colletotrichum gloeosporioides species complex</taxon>
    </lineage>
</organism>
<gene>
    <name evidence="1" type="ORF">GCG54_00009268</name>
</gene>
<comment type="caution">
    <text evidence="1">The sequence shown here is derived from an EMBL/GenBank/DDBJ whole genome shotgun (WGS) entry which is preliminary data.</text>
</comment>
<dbReference type="GeneID" id="69016401"/>
<reference evidence="1" key="2">
    <citation type="submission" date="2020-03" db="EMBL/GenBank/DDBJ databases">
        <authorList>
            <person name="Fu F.-F."/>
            <person name="Chen J."/>
        </authorList>
    </citation>
    <scope>NUCLEOTIDE SEQUENCE</scope>
    <source>
        <strain evidence="1">Lc1</strain>
    </source>
</reference>
<evidence type="ECO:0000313" key="1">
    <source>
        <dbReference type="EMBL" id="KAF3797297.1"/>
    </source>
</evidence>
<dbReference type="EMBL" id="WVTB01000117">
    <property type="protein sequence ID" value="KAF3797297.1"/>
    <property type="molecule type" value="Genomic_DNA"/>
</dbReference>
<dbReference type="RefSeq" id="XP_045256461.1">
    <property type="nucleotide sequence ID" value="XM_045409216.1"/>
</dbReference>
<proteinExistence type="predicted"/>
<keyword evidence="2" id="KW-1185">Reference proteome</keyword>
<sequence>MKLSPMFGGASVAVRAAQPKSRLWKSAQIWNRPSDICESHSKLVPFGVTPYASTRTMPKSVESRFGGWGISTATPKELLFGLGKKRTIYTEGCS</sequence>
<protein>
    <submittedName>
        <fullName evidence="1">Uncharacterized protein</fullName>
    </submittedName>
</protein>
<accession>A0A8H4FBV3</accession>
<dbReference type="AlphaFoldDB" id="A0A8H4FBV3"/>
<reference evidence="1" key="1">
    <citation type="journal article" date="2020" name="Phytopathology">
        <title>Genome sequence and comparative analysis of Colletotrichum gloeosporioides isolated from Liriodendron leaves.</title>
        <authorList>
            <person name="Fu F.F."/>
            <person name="Hao Z."/>
            <person name="Wang P."/>
            <person name="Lu Y."/>
            <person name="Xue L.J."/>
            <person name="Wei G."/>
            <person name="Tian Y."/>
            <person name="Baishi H."/>
            <person name="Xu H."/>
            <person name="Shi J."/>
            <person name="Cheng T."/>
            <person name="Wang G."/>
            <person name="Yi Y."/>
            <person name="Chen J."/>
        </authorList>
    </citation>
    <scope>NUCLEOTIDE SEQUENCE</scope>
    <source>
        <strain evidence="1">Lc1</strain>
    </source>
</reference>
<dbReference type="Proteomes" id="UP000613401">
    <property type="component" value="Unassembled WGS sequence"/>
</dbReference>
<name>A0A8H4FBV3_COLGL</name>
<evidence type="ECO:0000313" key="2">
    <source>
        <dbReference type="Proteomes" id="UP000613401"/>
    </source>
</evidence>